<evidence type="ECO:0000313" key="3">
    <source>
        <dbReference type="Proteomes" id="UP000299102"/>
    </source>
</evidence>
<evidence type="ECO:0000313" key="2">
    <source>
        <dbReference type="EMBL" id="GBP27795.1"/>
    </source>
</evidence>
<dbReference type="AlphaFoldDB" id="A0A4C1UN05"/>
<name>A0A4C1UN05_EUMVA</name>
<comment type="caution">
    <text evidence="2">The sequence shown here is derived from an EMBL/GenBank/DDBJ whole genome shotgun (WGS) entry which is preliminary data.</text>
</comment>
<dbReference type="EMBL" id="BGZK01000199">
    <property type="protein sequence ID" value="GBP27795.1"/>
    <property type="molecule type" value="Genomic_DNA"/>
</dbReference>
<evidence type="ECO:0000256" key="1">
    <source>
        <dbReference type="SAM" id="MobiDB-lite"/>
    </source>
</evidence>
<dbReference type="Proteomes" id="UP000299102">
    <property type="component" value="Unassembled WGS sequence"/>
</dbReference>
<gene>
    <name evidence="2" type="ORF">EVAR_94199_1</name>
</gene>
<reference evidence="2 3" key="1">
    <citation type="journal article" date="2019" name="Commun. Biol.">
        <title>The bagworm genome reveals a unique fibroin gene that provides high tensile strength.</title>
        <authorList>
            <person name="Kono N."/>
            <person name="Nakamura H."/>
            <person name="Ohtoshi R."/>
            <person name="Tomita M."/>
            <person name="Numata K."/>
            <person name="Arakawa K."/>
        </authorList>
    </citation>
    <scope>NUCLEOTIDE SEQUENCE [LARGE SCALE GENOMIC DNA]</scope>
</reference>
<feature type="region of interest" description="Disordered" evidence="1">
    <location>
        <begin position="94"/>
        <end position="117"/>
    </location>
</feature>
<accession>A0A4C1UN05</accession>
<dbReference type="OrthoDB" id="6431454at2759"/>
<proteinExistence type="predicted"/>
<protein>
    <submittedName>
        <fullName evidence="2">Uncharacterized protein</fullName>
    </submittedName>
</protein>
<sequence length="409" mass="47675">MVSIVLLTTEEVLSRNSYWCRLDTLWVTVDLEPFEDVEPEHLFTKPLSRDAYYARYPEIERSESEEETSMTVAGFRNKYDQWRSKIMIRRIIKQQDRSKKSKFSNRSPRSSTSLLSDLSKSSSNEIIKANADRNSNDQRIEAFLTRLLENIPPPPISEVNDKVPEIHENNEMSVFIVQKIDNNFNDVEIPDYDEFVNHKALINDEAAQRCSTLKKEMHRGKNIEFLCSESWNDTIYGLPDLQLPGPIKQLIRSNNSLSMLSFDNNRNTNDLDFDDYFEENLTNEYEYTESWSDVINIQHCSEDDSIVEPNFLYKCASQEEIVSRSHCNDLNIFDISDSDDERDYAKFAIYKIYKSTNQENGMMDSSSMMNLYCEDINNTDLKSNPSLFYDIYRLAPIDNSTSDPKMDIS</sequence>
<feature type="compositionally biased region" description="Low complexity" evidence="1">
    <location>
        <begin position="104"/>
        <end position="117"/>
    </location>
</feature>
<organism evidence="2 3">
    <name type="scientific">Eumeta variegata</name>
    <name type="common">Bagworm moth</name>
    <name type="synonym">Eumeta japonica</name>
    <dbReference type="NCBI Taxonomy" id="151549"/>
    <lineage>
        <taxon>Eukaryota</taxon>
        <taxon>Metazoa</taxon>
        <taxon>Ecdysozoa</taxon>
        <taxon>Arthropoda</taxon>
        <taxon>Hexapoda</taxon>
        <taxon>Insecta</taxon>
        <taxon>Pterygota</taxon>
        <taxon>Neoptera</taxon>
        <taxon>Endopterygota</taxon>
        <taxon>Lepidoptera</taxon>
        <taxon>Glossata</taxon>
        <taxon>Ditrysia</taxon>
        <taxon>Tineoidea</taxon>
        <taxon>Psychidae</taxon>
        <taxon>Oiketicinae</taxon>
        <taxon>Eumeta</taxon>
    </lineage>
</organism>
<keyword evidence="3" id="KW-1185">Reference proteome</keyword>